<dbReference type="PANTHER" id="PTHR36512">
    <property type="entry name" value="D-AMINOPEPTIDASE"/>
    <property type="match status" value="1"/>
</dbReference>
<gene>
    <name evidence="2" type="ORF">WJT86_10445</name>
</gene>
<dbReference type="InterPro" id="IPR005321">
    <property type="entry name" value="Peptidase_S58_DmpA"/>
</dbReference>
<dbReference type="SUPFAM" id="SSF56266">
    <property type="entry name" value="DmpA/ArgJ-like"/>
    <property type="match status" value="1"/>
</dbReference>
<keyword evidence="3" id="KW-1185">Reference proteome</keyword>
<sequence>MAALKNLITDVEGLSVGNAHDVHVASGVTAILFDKPTVASSAVLGGAAATRDRDCLEPDASVPGVNAIVFSGGSGFGLDAASGVQAYLREQNIGFAVGGMIVPIVPQAILFDLLNGGNKDWGRYPPYRELGFAAAEKSAPDFTLGNQGAGYGATTANLKGGLGSASAQTSSGLTVGALVAVNALGSTTIGDSQHFWAAPLEQNGEFGGLGFPSPLPANAQSLIWKGHLQPATTIALVATDAILTKAQAKRLAIAAHDGLARALRLAHAPMDGDTVFSAATAKKPLRNEVDDMVELCALGADCLSRAIARGVFEAETLPFPDAAKSWRDTFKTKN</sequence>
<comment type="similarity">
    <text evidence="1">Belongs to the peptidase S58 family.</text>
</comment>
<name>A0ABV0BPK2_9HYPH</name>
<proteinExistence type="inferred from homology"/>
<evidence type="ECO:0000313" key="3">
    <source>
        <dbReference type="Proteomes" id="UP001418637"/>
    </source>
</evidence>
<dbReference type="Pfam" id="PF03576">
    <property type="entry name" value="Peptidase_S58"/>
    <property type="match status" value="1"/>
</dbReference>
<evidence type="ECO:0000313" key="2">
    <source>
        <dbReference type="EMBL" id="MEN3931475.1"/>
    </source>
</evidence>
<dbReference type="Gene3D" id="3.60.70.12">
    <property type="entry name" value="L-amino peptidase D-ALA esterase/amidase"/>
    <property type="match status" value="1"/>
</dbReference>
<dbReference type="EMBL" id="JBBYXI010000003">
    <property type="protein sequence ID" value="MEN3931475.1"/>
    <property type="molecule type" value="Genomic_DNA"/>
</dbReference>
<dbReference type="RefSeq" id="WP_346337503.1">
    <property type="nucleotide sequence ID" value="NZ_JBBYXI010000003.1"/>
</dbReference>
<evidence type="ECO:0000256" key="1">
    <source>
        <dbReference type="ARBA" id="ARBA00007068"/>
    </source>
</evidence>
<dbReference type="InterPro" id="IPR016117">
    <property type="entry name" value="ArgJ-like_dom_sf"/>
</dbReference>
<protein>
    <submittedName>
        <fullName evidence="2">P1 family peptidase</fullName>
    </submittedName>
</protein>
<dbReference type="PANTHER" id="PTHR36512:SF3">
    <property type="entry name" value="BLR5678 PROTEIN"/>
    <property type="match status" value="1"/>
</dbReference>
<dbReference type="Proteomes" id="UP001418637">
    <property type="component" value="Unassembled WGS sequence"/>
</dbReference>
<accession>A0ABV0BPK2</accession>
<organism evidence="2 3">
    <name type="scientific">Hohaiivirga grylli</name>
    <dbReference type="NCBI Taxonomy" id="3133970"/>
    <lineage>
        <taxon>Bacteria</taxon>
        <taxon>Pseudomonadati</taxon>
        <taxon>Pseudomonadota</taxon>
        <taxon>Alphaproteobacteria</taxon>
        <taxon>Hyphomicrobiales</taxon>
        <taxon>Methylobacteriaceae</taxon>
        <taxon>Hohaiivirga</taxon>
    </lineage>
</organism>
<reference evidence="2 3" key="1">
    <citation type="submission" date="2024-04" db="EMBL/GenBank/DDBJ databases">
        <title>A novel species isolated from cricket.</title>
        <authorList>
            <person name="Wang H.-C."/>
        </authorList>
    </citation>
    <scope>NUCLEOTIDE SEQUENCE [LARGE SCALE GENOMIC DNA]</scope>
    <source>
        <strain evidence="2 3">WL0021</strain>
    </source>
</reference>
<dbReference type="CDD" id="cd02252">
    <property type="entry name" value="nylC_like"/>
    <property type="match status" value="1"/>
</dbReference>
<comment type="caution">
    <text evidence="2">The sequence shown here is derived from an EMBL/GenBank/DDBJ whole genome shotgun (WGS) entry which is preliminary data.</text>
</comment>